<accession>A0AA39WHN2</accession>
<keyword evidence="3" id="KW-1185">Reference proteome</keyword>
<protein>
    <recommendedName>
        <fullName evidence="4">Nuclear pore protein</fullName>
    </recommendedName>
</protein>
<evidence type="ECO:0008006" key="4">
    <source>
        <dbReference type="Google" id="ProtNLM"/>
    </source>
</evidence>
<proteinExistence type="predicted"/>
<reference evidence="2" key="1">
    <citation type="submission" date="2023-06" db="EMBL/GenBank/DDBJ databases">
        <title>Genome-scale phylogeny and comparative genomics of the fungal order Sordariales.</title>
        <authorList>
            <consortium name="Lawrence Berkeley National Laboratory"/>
            <person name="Hensen N."/>
            <person name="Bonometti L."/>
            <person name="Westerberg I."/>
            <person name="Brannstrom I.O."/>
            <person name="Guillou S."/>
            <person name="Cros-Aarteil S."/>
            <person name="Calhoun S."/>
            <person name="Haridas S."/>
            <person name="Kuo A."/>
            <person name="Mondo S."/>
            <person name="Pangilinan J."/>
            <person name="Riley R."/>
            <person name="LaButti K."/>
            <person name="Andreopoulos B."/>
            <person name="Lipzen A."/>
            <person name="Chen C."/>
            <person name="Yanf M."/>
            <person name="Daum C."/>
            <person name="Ng V."/>
            <person name="Clum A."/>
            <person name="Steindorff A."/>
            <person name="Ohm R."/>
            <person name="Martin F."/>
            <person name="Silar P."/>
            <person name="Natvig D."/>
            <person name="Lalanne C."/>
            <person name="Gautier V."/>
            <person name="Ament-velasquez S.L."/>
            <person name="Kruys A."/>
            <person name="Hutchinson M.I."/>
            <person name="Powell A.J."/>
            <person name="Barry K."/>
            <person name="Miller A.N."/>
            <person name="Grigoriev I.V."/>
            <person name="Debuchy R."/>
            <person name="Gladieux P."/>
            <person name="Thoren M.H."/>
            <person name="Johannesson H."/>
        </authorList>
    </citation>
    <scope>NUCLEOTIDE SEQUENCE</scope>
    <source>
        <strain evidence="2">SMH3391-2</strain>
    </source>
</reference>
<sequence>MVILTNNGPISPVLSSSTHETDADKVENVTPEPDESAAGKKLTVWSYHIDADLYVKVRESTGSISLYKVCSHIIASASPVWRKMVYSGEYSRPDQEQWVIEMMDADDHAYGLDILFSISHYKFHEIPSRPNVGELYSLAQVAEKYDSTHLLIPYMKDWVGSLNWHVVMKSERNDDDKTLYVAWVLGEGRWFSRVVSKVAHKATIGDGEDLLDAKGQPWKEQALPAVILDMIMEARLRSLKKLEKAVTGPMKNLLDGDGSDAAMFCRSKDVNDETKDTCLSQQLGSLMRGLKIAGLKPFPKPYNYKGSVIDLATTLEGMKAARYKVPGVPPHLDTHASCGIHLKETVQRILSEAVPLNGFIVQQLKLRAQKSGAYHEELFKDLKEVEGQDPSFEIVEDLRLSHVHYKQQEESPADVDHCYASKCDVAIKIEDVES</sequence>
<comment type="caution">
    <text evidence="2">The sequence shown here is derived from an EMBL/GenBank/DDBJ whole genome shotgun (WGS) entry which is preliminary data.</text>
</comment>
<evidence type="ECO:0000313" key="3">
    <source>
        <dbReference type="Proteomes" id="UP001174934"/>
    </source>
</evidence>
<dbReference type="Proteomes" id="UP001174934">
    <property type="component" value="Unassembled WGS sequence"/>
</dbReference>
<organism evidence="2 3">
    <name type="scientific">Bombardia bombarda</name>
    <dbReference type="NCBI Taxonomy" id="252184"/>
    <lineage>
        <taxon>Eukaryota</taxon>
        <taxon>Fungi</taxon>
        <taxon>Dikarya</taxon>
        <taxon>Ascomycota</taxon>
        <taxon>Pezizomycotina</taxon>
        <taxon>Sordariomycetes</taxon>
        <taxon>Sordariomycetidae</taxon>
        <taxon>Sordariales</taxon>
        <taxon>Lasiosphaeriaceae</taxon>
        <taxon>Bombardia</taxon>
    </lineage>
</organism>
<evidence type="ECO:0000313" key="2">
    <source>
        <dbReference type="EMBL" id="KAK0615580.1"/>
    </source>
</evidence>
<dbReference type="AlphaFoldDB" id="A0AA39WHN2"/>
<dbReference type="EMBL" id="JAULSR010000006">
    <property type="protein sequence ID" value="KAK0615580.1"/>
    <property type="molecule type" value="Genomic_DNA"/>
</dbReference>
<name>A0AA39WHN2_9PEZI</name>
<gene>
    <name evidence="2" type="ORF">B0T17DRAFT_581514</name>
</gene>
<feature type="compositionally biased region" description="Polar residues" evidence="1">
    <location>
        <begin position="1"/>
        <end position="18"/>
    </location>
</feature>
<evidence type="ECO:0000256" key="1">
    <source>
        <dbReference type="SAM" id="MobiDB-lite"/>
    </source>
</evidence>
<feature type="region of interest" description="Disordered" evidence="1">
    <location>
        <begin position="1"/>
        <end position="35"/>
    </location>
</feature>